<gene>
    <name evidence="4" type="ORF">HID58_081793</name>
</gene>
<dbReference type="PANTHER" id="PTHR33985">
    <property type="entry name" value="OS02G0491300 PROTEIN-RELATED"/>
    <property type="match status" value="1"/>
</dbReference>
<feature type="domain" description="FAS1" evidence="3">
    <location>
        <begin position="77"/>
        <end position="209"/>
    </location>
</feature>
<dbReference type="EMBL" id="JAGKQM010000018">
    <property type="protein sequence ID" value="KAH0864582.1"/>
    <property type="molecule type" value="Genomic_DNA"/>
</dbReference>
<evidence type="ECO:0000256" key="2">
    <source>
        <dbReference type="ARBA" id="ARBA00022974"/>
    </source>
</evidence>
<organism evidence="4 5">
    <name type="scientific">Brassica napus</name>
    <name type="common">Rape</name>
    <dbReference type="NCBI Taxonomy" id="3708"/>
    <lineage>
        <taxon>Eukaryota</taxon>
        <taxon>Viridiplantae</taxon>
        <taxon>Streptophyta</taxon>
        <taxon>Embryophyta</taxon>
        <taxon>Tracheophyta</taxon>
        <taxon>Spermatophyta</taxon>
        <taxon>Magnoliopsida</taxon>
        <taxon>eudicotyledons</taxon>
        <taxon>Gunneridae</taxon>
        <taxon>Pentapetalae</taxon>
        <taxon>rosids</taxon>
        <taxon>malvids</taxon>
        <taxon>Brassicales</taxon>
        <taxon>Brassicaceae</taxon>
        <taxon>Brassiceae</taxon>
        <taxon>Brassica</taxon>
    </lineage>
</organism>
<keyword evidence="5" id="KW-1185">Reference proteome</keyword>
<dbReference type="SUPFAM" id="SSF82153">
    <property type="entry name" value="FAS1 domain"/>
    <property type="match status" value="1"/>
</dbReference>
<name>A0ABQ7YAG2_BRANA</name>
<evidence type="ECO:0000313" key="5">
    <source>
        <dbReference type="Proteomes" id="UP000824890"/>
    </source>
</evidence>
<protein>
    <recommendedName>
        <fullName evidence="3">FAS1 domain-containing protein</fullName>
    </recommendedName>
</protein>
<proteinExistence type="inferred from homology"/>
<dbReference type="InterPro" id="IPR000782">
    <property type="entry name" value="FAS1_domain"/>
</dbReference>
<dbReference type="PROSITE" id="PS50213">
    <property type="entry name" value="FAS1"/>
    <property type="match status" value="1"/>
</dbReference>
<evidence type="ECO:0000259" key="3">
    <source>
        <dbReference type="PROSITE" id="PS50213"/>
    </source>
</evidence>
<dbReference type="SMART" id="SM00554">
    <property type="entry name" value="FAS1"/>
    <property type="match status" value="1"/>
</dbReference>
<reference evidence="4 5" key="1">
    <citation type="submission" date="2021-05" db="EMBL/GenBank/DDBJ databases">
        <title>Genome Assembly of Synthetic Allotetraploid Brassica napus Reveals Homoeologous Exchanges between Subgenomes.</title>
        <authorList>
            <person name="Davis J.T."/>
        </authorList>
    </citation>
    <scope>NUCLEOTIDE SEQUENCE [LARGE SCALE GENOMIC DNA]</scope>
    <source>
        <strain evidence="5">cv. Da-Ae</strain>
        <tissue evidence="4">Seedling</tissue>
    </source>
</reference>
<dbReference type="InterPro" id="IPR052806">
    <property type="entry name" value="Fasciclin-like_AGP"/>
</dbReference>
<keyword evidence="2" id="KW-0654">Proteoglycan</keyword>
<dbReference type="PANTHER" id="PTHR33985:SF36">
    <property type="entry name" value="FAS1 DOMAIN-CONTAINING PROTEIN"/>
    <property type="match status" value="1"/>
</dbReference>
<dbReference type="Gene3D" id="2.30.180.10">
    <property type="entry name" value="FAS1 domain"/>
    <property type="match status" value="1"/>
</dbReference>
<keyword evidence="2" id="KW-0325">Glycoprotein</keyword>
<comment type="similarity">
    <text evidence="1">Belongs to the fasciclin-like AGP family.</text>
</comment>
<evidence type="ECO:0000256" key="1">
    <source>
        <dbReference type="ARBA" id="ARBA00007843"/>
    </source>
</evidence>
<dbReference type="InterPro" id="IPR036378">
    <property type="entry name" value="FAS1_dom_sf"/>
</dbReference>
<evidence type="ECO:0000313" key="4">
    <source>
        <dbReference type="EMBL" id="KAH0864582.1"/>
    </source>
</evidence>
<accession>A0ABQ7YAG2</accession>
<dbReference type="Proteomes" id="UP000824890">
    <property type="component" value="Unassembled WGS sequence"/>
</dbReference>
<comment type="caution">
    <text evidence="4">The sequence shown here is derived from an EMBL/GenBank/DDBJ whole genome shotgun (WGS) entry which is preliminary data.</text>
</comment>
<sequence length="262" mass="28771">MMIRAPVMMIQDPAMTTPAPAMTIQALVYGEMKIPRLIRSPMATSGHLLLLFLITTISFLTSAAYPPSQTPQDHLHADRIIEAMIGAGDFRDWASDFLFAAEDQVGIPLSATIFIPTDFDTANLSSSSTNGRRLSVAYHIVPQRLSFTDLRFLQPLSPLPTLLPGNSIVVTNNSVSGFAVDGVLVTEPDLFLSSQIAIHGVASSLDCSLYGSFEYRLVDEIFRRHRCRHPEIYSNRTTASSVSIARFSATCSFLLPLALLFF</sequence>